<dbReference type="InterPro" id="IPR005460">
    <property type="entry name" value="TRPC4_channel"/>
</dbReference>
<dbReference type="InterPro" id="IPR002153">
    <property type="entry name" value="TRPC_channel"/>
</dbReference>
<keyword evidence="3" id="KW-1003">Cell membrane</keyword>
<feature type="transmembrane region" description="Helical" evidence="19">
    <location>
        <begin position="519"/>
        <end position="541"/>
    </location>
</feature>
<proteinExistence type="predicted"/>
<dbReference type="InterPro" id="IPR013555">
    <property type="entry name" value="TRP_dom"/>
</dbReference>
<evidence type="ECO:0000256" key="3">
    <source>
        <dbReference type="ARBA" id="ARBA00022475"/>
    </source>
</evidence>
<evidence type="ECO:0000256" key="2">
    <source>
        <dbReference type="ARBA" id="ARBA00022448"/>
    </source>
</evidence>
<keyword evidence="7" id="KW-0677">Repeat</keyword>
<evidence type="ECO:0000256" key="16">
    <source>
        <dbReference type="PROSITE-ProRule" id="PRU00023"/>
    </source>
</evidence>
<evidence type="ECO:0000256" key="9">
    <source>
        <dbReference type="ARBA" id="ARBA00022989"/>
    </source>
</evidence>
<dbReference type="SUPFAM" id="SSF48403">
    <property type="entry name" value="Ankyrin repeat"/>
    <property type="match status" value="1"/>
</dbReference>
<dbReference type="PRINTS" id="PR01645">
    <property type="entry name" value="TRPCHANNEL4"/>
</dbReference>
<dbReference type="Proteomes" id="UP000016665">
    <property type="component" value="Chromosome 1"/>
</dbReference>
<dbReference type="GO" id="GO:0051480">
    <property type="term" value="P:regulation of cytosolic calcium ion concentration"/>
    <property type="evidence" value="ECO:0007669"/>
    <property type="project" value="TreeGrafter"/>
</dbReference>
<feature type="repeat" description="ANK" evidence="16">
    <location>
        <begin position="141"/>
        <end position="173"/>
    </location>
</feature>
<evidence type="ECO:0000256" key="19">
    <source>
        <dbReference type="SAM" id="Phobius"/>
    </source>
</evidence>
<gene>
    <name evidence="21" type="primary">TRPC4</name>
</gene>
<dbReference type="NCBIfam" id="TIGR00870">
    <property type="entry name" value="trp"/>
    <property type="match status" value="1"/>
</dbReference>
<name>A0A803W1T0_FICAL</name>
<dbReference type="SMART" id="SM00248">
    <property type="entry name" value="ANK"/>
    <property type="match status" value="2"/>
</dbReference>
<evidence type="ECO:0000313" key="22">
    <source>
        <dbReference type="Proteomes" id="UP000016665"/>
    </source>
</evidence>
<evidence type="ECO:0000256" key="8">
    <source>
        <dbReference type="ARBA" id="ARBA00022837"/>
    </source>
</evidence>
<dbReference type="Pfam" id="PF12796">
    <property type="entry name" value="Ank_2"/>
    <property type="match status" value="1"/>
</dbReference>
<keyword evidence="17" id="KW-0175">Coiled coil</keyword>
<keyword evidence="22" id="KW-1185">Reference proteome</keyword>
<dbReference type="GO" id="GO:0015279">
    <property type="term" value="F:store-operated calcium channel activity"/>
    <property type="evidence" value="ECO:0007669"/>
    <property type="project" value="TreeGrafter"/>
</dbReference>
<evidence type="ECO:0000256" key="5">
    <source>
        <dbReference type="ARBA" id="ARBA00022673"/>
    </source>
</evidence>
<feature type="transmembrane region" description="Helical" evidence="19">
    <location>
        <begin position="561"/>
        <end position="583"/>
    </location>
</feature>
<comment type="subcellular location">
    <subcellularLocation>
        <location evidence="1">Cell membrane</location>
        <topology evidence="1">Multi-pass membrane protein</topology>
    </subcellularLocation>
</comment>
<dbReference type="Pfam" id="PF08344">
    <property type="entry name" value="TRP_2"/>
    <property type="match status" value="1"/>
</dbReference>
<evidence type="ECO:0000256" key="15">
    <source>
        <dbReference type="ARBA" id="ARBA00036634"/>
    </source>
</evidence>
<keyword evidence="2" id="KW-0813">Transport</keyword>
<sequence>MAQFYYKRSVNAPYRDRIPLRIVRAESELSHSEKAYLNAVEKGDYASVKKALEEAEIYFKININCIDPLGRTALLIAIENENLELIELLLSFNVYVGDALLHAIRKEVVGAVELLLNHKKPSGEKQVPPVLLDKQFSEFTPDITPIILAAHTNNYEIIKLLVQKGVSVPRPHEVRCNCVECVSSSDVDSLRHSRSRLNIYKALASPSLIALSSEDPFLTAFQLSWELQELSKVENEFKSEYEELSRQCKQFAKDLLDQTRSSRELEIILNYRDDNSLIEEQSGNDLARLKLAIKYRQKEFVAQPNCQQLLASRWYDEFPGWRRRHWAVKMLTCVVIGLLFPVFSVCYLIAPKSPLGLFIRKPFIKFICHTASYLTFLFLLLLASQHIDRSDLSMQGPPPTVVEWMILPWVLGFIWGEIKQMWDGGLQDYIHDWWNLMDFVMNSLYLATISLKIVAFSKYSGLVPRESWDMWHPTLVAEALFAIANIFSSLRLISLFTANSHLGPLQISLGRMLLDILKFLFIYCLVLLAFANGLNQLYFYYETNEPGNCKGIRCEKQNNAFSTLFETLQSLFWSIFGLINLYVTNVKARHEFTEFVGATMFGTYNVISLVVLLNMLIAMMNNSYQLIADHADIEWKFARTKLWMSYFEEGGTLPTPFNVIPSPKSLWYLIKWLWRHLCKKKIRRKPESFGTIGRRAADNLRRHHQYQELKQDISSFRFEVLGLLKGSKLSNLQTAKMSKDTASLSENEENSESEGNKKGKKKPFSLFDITTMIHPRSANIASEGHNVSNGSAMMVSESTQEKQKRVNFVTDIKNFGLFHRRSKTNSVEQSTNKIYTVSEEVSRQQAEEQCEKTDELEEGELIMNCGLNFQNSGKKCMLAESQNTCESLDSRVKGSICASETEKMELQNSEPATPQDQLDKALEISIDSDGKQETIVQGDYVITRL</sequence>
<dbReference type="FunFam" id="1.25.40.20:FF:000023">
    <property type="entry name" value="short transient receptor potential channel 4 isoform X1"/>
    <property type="match status" value="1"/>
</dbReference>
<keyword evidence="9 19" id="KW-1133">Transmembrane helix</keyword>
<dbReference type="Gene3D" id="1.25.40.20">
    <property type="entry name" value="Ankyrin repeat-containing domain"/>
    <property type="match status" value="1"/>
</dbReference>
<dbReference type="Pfam" id="PF00023">
    <property type="entry name" value="Ank"/>
    <property type="match status" value="1"/>
</dbReference>
<feature type="transmembrane region" description="Helical" evidence="19">
    <location>
        <begin position="362"/>
        <end position="381"/>
    </location>
</feature>
<dbReference type="InterPro" id="IPR002110">
    <property type="entry name" value="Ankyrin_rpt"/>
</dbReference>
<reference evidence="21 22" key="1">
    <citation type="journal article" date="2012" name="Nature">
        <title>The genomic landscape of species divergence in Ficedula flycatchers.</title>
        <authorList>
            <person name="Ellegren H."/>
            <person name="Smeds L."/>
            <person name="Burri R."/>
            <person name="Olason P.I."/>
            <person name="Backstrom N."/>
            <person name="Kawakami T."/>
            <person name="Kunstner A."/>
            <person name="Makinen H."/>
            <person name="Nadachowska-Brzyska K."/>
            <person name="Qvarnstrom A."/>
            <person name="Uebbing S."/>
            <person name="Wolf J.B."/>
        </authorList>
    </citation>
    <scope>NUCLEOTIDE SEQUENCE [LARGE SCALE GENOMIC DNA]</scope>
</reference>
<keyword evidence="11" id="KW-0406">Ion transport</keyword>
<keyword evidence="13" id="KW-1015">Disulfide bond</keyword>
<keyword evidence="12 19" id="KW-0472">Membrane</keyword>
<organism evidence="21 22">
    <name type="scientific">Ficedula albicollis</name>
    <name type="common">Collared flycatcher</name>
    <name type="synonym">Muscicapa albicollis</name>
    <dbReference type="NCBI Taxonomy" id="59894"/>
    <lineage>
        <taxon>Eukaryota</taxon>
        <taxon>Metazoa</taxon>
        <taxon>Chordata</taxon>
        <taxon>Craniata</taxon>
        <taxon>Vertebrata</taxon>
        <taxon>Euteleostomi</taxon>
        <taxon>Archelosauria</taxon>
        <taxon>Archosauria</taxon>
        <taxon>Dinosauria</taxon>
        <taxon>Saurischia</taxon>
        <taxon>Theropoda</taxon>
        <taxon>Coelurosauria</taxon>
        <taxon>Aves</taxon>
        <taxon>Neognathae</taxon>
        <taxon>Neoaves</taxon>
        <taxon>Telluraves</taxon>
        <taxon>Australaves</taxon>
        <taxon>Passeriformes</taxon>
        <taxon>Muscicapidae</taxon>
        <taxon>Ficedula</taxon>
    </lineage>
</organism>
<feature type="transmembrane region" description="Helical" evidence="19">
    <location>
        <begin position="401"/>
        <end position="418"/>
    </location>
</feature>
<evidence type="ECO:0000259" key="20">
    <source>
        <dbReference type="SMART" id="SM01420"/>
    </source>
</evidence>
<feature type="transmembrane region" description="Helical" evidence="19">
    <location>
        <begin position="479"/>
        <end position="498"/>
    </location>
</feature>
<evidence type="ECO:0000256" key="11">
    <source>
        <dbReference type="ARBA" id="ARBA00023065"/>
    </source>
</evidence>
<evidence type="ECO:0000256" key="10">
    <source>
        <dbReference type="ARBA" id="ARBA00023043"/>
    </source>
</evidence>
<reference evidence="21" key="2">
    <citation type="submission" date="2025-08" db="UniProtKB">
        <authorList>
            <consortium name="Ensembl"/>
        </authorList>
    </citation>
    <scope>IDENTIFICATION</scope>
</reference>
<dbReference type="GeneTree" id="ENSGT01060000248594"/>
<accession>A0A803W1T0</accession>
<evidence type="ECO:0000313" key="21">
    <source>
        <dbReference type="Ensembl" id="ENSFALP00000028936.1"/>
    </source>
</evidence>
<evidence type="ECO:0000256" key="7">
    <source>
        <dbReference type="ARBA" id="ARBA00022737"/>
    </source>
</evidence>
<feature type="compositionally biased region" description="Polar residues" evidence="18">
    <location>
        <begin position="735"/>
        <end position="744"/>
    </location>
</feature>
<keyword evidence="10 16" id="KW-0040">ANK repeat</keyword>
<evidence type="ECO:0000256" key="1">
    <source>
        <dbReference type="ARBA" id="ARBA00004651"/>
    </source>
</evidence>
<dbReference type="InterPro" id="IPR036770">
    <property type="entry name" value="Ankyrin_rpt-contain_sf"/>
</dbReference>
<dbReference type="Pfam" id="PF00520">
    <property type="entry name" value="Ion_trans"/>
    <property type="match status" value="1"/>
</dbReference>
<dbReference type="PANTHER" id="PTHR10117:SF25">
    <property type="entry name" value="SHORT TRANSIENT RECEPTOR POTENTIAL CHANNEL 4"/>
    <property type="match status" value="1"/>
</dbReference>
<evidence type="ECO:0000256" key="6">
    <source>
        <dbReference type="ARBA" id="ARBA00022692"/>
    </source>
</evidence>
<feature type="domain" description="Transient receptor ion channel" evidence="20">
    <location>
        <begin position="176"/>
        <end position="238"/>
    </location>
</feature>
<dbReference type="GO" id="GO:0005886">
    <property type="term" value="C:plasma membrane"/>
    <property type="evidence" value="ECO:0007669"/>
    <property type="project" value="UniProtKB-SubCell"/>
</dbReference>
<dbReference type="PROSITE" id="PS50088">
    <property type="entry name" value="ANK_REPEAT"/>
    <property type="match status" value="1"/>
</dbReference>
<keyword evidence="5" id="KW-0107">Calcium channel</keyword>
<feature type="transmembrane region" description="Helical" evidence="19">
    <location>
        <begin position="326"/>
        <end position="350"/>
    </location>
</feature>
<feature type="coiled-coil region" evidence="17">
    <location>
        <begin position="227"/>
        <end position="254"/>
    </location>
</feature>
<dbReference type="Ensembl" id="ENSFALT00000036710.1">
    <property type="protein sequence ID" value="ENSFALP00000028936.1"/>
    <property type="gene ID" value="ENSFALG00000008176.2"/>
</dbReference>
<evidence type="ECO:0000256" key="12">
    <source>
        <dbReference type="ARBA" id="ARBA00023136"/>
    </source>
</evidence>
<keyword evidence="8" id="KW-0106">Calcium</keyword>
<dbReference type="PRINTS" id="PR01097">
    <property type="entry name" value="TRNSRECEPTRP"/>
</dbReference>
<comment type="catalytic activity">
    <reaction evidence="15">
        <text>Ca(2+)(in) = Ca(2+)(out)</text>
        <dbReference type="Rhea" id="RHEA:29671"/>
        <dbReference type="ChEBI" id="CHEBI:29108"/>
    </reaction>
</comment>
<dbReference type="GO" id="GO:0034703">
    <property type="term" value="C:cation channel complex"/>
    <property type="evidence" value="ECO:0007669"/>
    <property type="project" value="TreeGrafter"/>
</dbReference>
<evidence type="ECO:0000256" key="14">
    <source>
        <dbReference type="ARBA" id="ARBA00023303"/>
    </source>
</evidence>
<dbReference type="AlphaFoldDB" id="A0A803W1T0"/>
<dbReference type="InterPro" id="IPR005821">
    <property type="entry name" value="Ion_trans_dom"/>
</dbReference>
<evidence type="ECO:0000256" key="17">
    <source>
        <dbReference type="SAM" id="Coils"/>
    </source>
</evidence>
<feature type="transmembrane region" description="Helical" evidence="19">
    <location>
        <begin position="595"/>
        <end position="617"/>
    </location>
</feature>
<dbReference type="GO" id="GO:0070679">
    <property type="term" value="F:inositol 1,4,5 trisphosphate binding"/>
    <property type="evidence" value="ECO:0007669"/>
    <property type="project" value="TreeGrafter"/>
</dbReference>
<protein>
    <submittedName>
        <fullName evidence="21">Transient receptor potential cation channel subfamily C member 4</fullName>
    </submittedName>
</protein>
<evidence type="ECO:0000256" key="18">
    <source>
        <dbReference type="SAM" id="MobiDB-lite"/>
    </source>
</evidence>
<dbReference type="SMART" id="SM01420">
    <property type="entry name" value="TRP_2"/>
    <property type="match status" value="1"/>
</dbReference>
<feature type="region of interest" description="Disordered" evidence="18">
    <location>
        <begin position="735"/>
        <end position="762"/>
    </location>
</feature>
<feature type="transmembrane region" description="Helical" evidence="19">
    <location>
        <begin position="439"/>
        <end position="459"/>
    </location>
</feature>
<evidence type="ECO:0000256" key="13">
    <source>
        <dbReference type="ARBA" id="ARBA00023157"/>
    </source>
</evidence>
<evidence type="ECO:0000256" key="4">
    <source>
        <dbReference type="ARBA" id="ARBA00022568"/>
    </source>
</evidence>
<dbReference type="PANTHER" id="PTHR10117">
    <property type="entry name" value="TRANSIENT RECEPTOR POTENTIAL CHANNEL"/>
    <property type="match status" value="1"/>
</dbReference>
<keyword evidence="6 19" id="KW-0812">Transmembrane</keyword>
<reference evidence="21" key="3">
    <citation type="submission" date="2025-09" db="UniProtKB">
        <authorList>
            <consortium name="Ensembl"/>
        </authorList>
    </citation>
    <scope>IDENTIFICATION</scope>
</reference>
<dbReference type="FunFam" id="1.10.287.70:FF:000266">
    <property type="entry name" value="Transient receptor potential cation channel subfamily c member 1"/>
    <property type="match status" value="1"/>
</dbReference>
<keyword evidence="4" id="KW-0109">Calcium transport</keyword>
<keyword evidence="14" id="KW-0407">Ion channel</keyword>